<dbReference type="EMBL" id="CP036263">
    <property type="protein sequence ID" value="QDS98240.1"/>
    <property type="molecule type" value="Genomic_DNA"/>
</dbReference>
<gene>
    <name evidence="1" type="ORF">HG15A2_15130</name>
</gene>
<evidence type="ECO:0000313" key="2">
    <source>
        <dbReference type="Proteomes" id="UP000319852"/>
    </source>
</evidence>
<sequence>MSPRSPFGEPSDSWSRLHNLPFYKRGQPVDGNPNFAAAEKLGERTYQQGQTLINECAQAGGHYHLLQYLAECQI</sequence>
<evidence type="ECO:0000313" key="1">
    <source>
        <dbReference type="EMBL" id="QDS98240.1"/>
    </source>
</evidence>
<reference evidence="1 2" key="1">
    <citation type="submission" date="2019-02" db="EMBL/GenBank/DDBJ databases">
        <title>Deep-cultivation of Planctomycetes and their phenomic and genomic characterization uncovers novel biology.</title>
        <authorList>
            <person name="Wiegand S."/>
            <person name="Jogler M."/>
            <person name="Boedeker C."/>
            <person name="Pinto D."/>
            <person name="Vollmers J."/>
            <person name="Rivas-Marin E."/>
            <person name="Kohn T."/>
            <person name="Peeters S.H."/>
            <person name="Heuer A."/>
            <person name="Rast P."/>
            <person name="Oberbeckmann S."/>
            <person name="Bunk B."/>
            <person name="Jeske O."/>
            <person name="Meyerdierks A."/>
            <person name="Storesund J.E."/>
            <person name="Kallscheuer N."/>
            <person name="Luecker S."/>
            <person name="Lage O.M."/>
            <person name="Pohl T."/>
            <person name="Merkel B.J."/>
            <person name="Hornburger P."/>
            <person name="Mueller R.-W."/>
            <person name="Bruemmer F."/>
            <person name="Labrenz M."/>
            <person name="Spormann A.M."/>
            <person name="Op den Camp H."/>
            <person name="Overmann J."/>
            <person name="Amann R."/>
            <person name="Jetten M.S.M."/>
            <person name="Mascher T."/>
            <person name="Medema M.H."/>
            <person name="Devos D.P."/>
            <person name="Kaster A.-K."/>
            <person name="Ovreas L."/>
            <person name="Rohde M."/>
            <person name="Galperin M.Y."/>
            <person name="Jogler C."/>
        </authorList>
    </citation>
    <scope>NUCLEOTIDE SEQUENCE [LARGE SCALE GENOMIC DNA]</scope>
    <source>
        <strain evidence="1 2">HG15A2</strain>
    </source>
</reference>
<organism evidence="1 2">
    <name type="scientific">Adhaeretor mobilis</name>
    <dbReference type="NCBI Taxonomy" id="1930276"/>
    <lineage>
        <taxon>Bacteria</taxon>
        <taxon>Pseudomonadati</taxon>
        <taxon>Planctomycetota</taxon>
        <taxon>Planctomycetia</taxon>
        <taxon>Pirellulales</taxon>
        <taxon>Lacipirellulaceae</taxon>
        <taxon>Adhaeretor</taxon>
    </lineage>
</organism>
<dbReference type="Proteomes" id="UP000319852">
    <property type="component" value="Chromosome"/>
</dbReference>
<accession>A0A517MTM9</accession>
<dbReference type="KEGG" id="amob:HG15A2_15130"/>
<protein>
    <submittedName>
        <fullName evidence="1">Uncharacterized protein</fullName>
    </submittedName>
</protein>
<name>A0A517MTM9_9BACT</name>
<proteinExistence type="predicted"/>
<dbReference type="AlphaFoldDB" id="A0A517MTM9"/>
<keyword evidence="2" id="KW-1185">Reference proteome</keyword>